<dbReference type="InterPro" id="IPR003615">
    <property type="entry name" value="HNH_nuc"/>
</dbReference>
<keyword evidence="2" id="KW-0378">Hydrolase</keyword>
<dbReference type="SMART" id="SM00507">
    <property type="entry name" value="HNHc"/>
    <property type="match status" value="1"/>
</dbReference>
<dbReference type="GO" id="GO:0004519">
    <property type="term" value="F:endonuclease activity"/>
    <property type="evidence" value="ECO:0007669"/>
    <property type="project" value="UniProtKB-KW"/>
</dbReference>
<reference evidence="3" key="1">
    <citation type="journal article" date="2019" name="Int. J. Syst. Evol. Microbiol.">
        <title>The Global Catalogue of Microorganisms (GCM) 10K type strain sequencing project: providing services to taxonomists for standard genome sequencing and annotation.</title>
        <authorList>
            <consortium name="The Broad Institute Genomics Platform"/>
            <consortium name="The Broad Institute Genome Sequencing Center for Infectious Disease"/>
            <person name="Wu L."/>
            <person name="Ma J."/>
        </authorList>
    </citation>
    <scope>NUCLEOTIDE SEQUENCE [LARGE SCALE GENOMIC DNA]</scope>
    <source>
        <strain evidence="3">KCTC 62195</strain>
    </source>
</reference>
<dbReference type="Proteomes" id="UP001595457">
    <property type="component" value="Unassembled WGS sequence"/>
</dbReference>
<proteinExistence type="predicted"/>
<evidence type="ECO:0000313" key="2">
    <source>
        <dbReference type="EMBL" id="MFC2974557.1"/>
    </source>
</evidence>
<organism evidence="2 3">
    <name type="scientific">Azotobacter bryophylli</name>
    <dbReference type="NCBI Taxonomy" id="1986537"/>
    <lineage>
        <taxon>Bacteria</taxon>
        <taxon>Pseudomonadati</taxon>
        <taxon>Pseudomonadota</taxon>
        <taxon>Gammaproteobacteria</taxon>
        <taxon>Pseudomonadales</taxon>
        <taxon>Pseudomonadaceae</taxon>
        <taxon>Azotobacter</taxon>
    </lineage>
</organism>
<dbReference type="EMBL" id="JBHRSJ010000035">
    <property type="protein sequence ID" value="MFC2974557.1"/>
    <property type="molecule type" value="Genomic_DNA"/>
</dbReference>
<evidence type="ECO:0000313" key="3">
    <source>
        <dbReference type="Proteomes" id="UP001595457"/>
    </source>
</evidence>
<keyword evidence="3" id="KW-1185">Reference proteome</keyword>
<evidence type="ECO:0000259" key="1">
    <source>
        <dbReference type="SMART" id="SM00507"/>
    </source>
</evidence>
<sequence>MSSRAEPRVYNSRWAKAAKTFLAGHPLCAMCQAQGRAVAATVVDHIREHRLKQALRSGDKAAIAQAQRLFWDKNNWQGLCKSHHDSTKQRIEKRGVEIGCDVNGLPIDAGHHWHGVGGG</sequence>
<name>A0ABV7B1D5_9GAMM</name>
<keyword evidence="2" id="KW-0255">Endonuclease</keyword>
<gene>
    <name evidence="2" type="ORF">ACFOJE_20385</name>
</gene>
<keyword evidence="2" id="KW-0540">Nuclease</keyword>
<comment type="caution">
    <text evidence="2">The sequence shown here is derived from an EMBL/GenBank/DDBJ whole genome shotgun (WGS) entry which is preliminary data.</text>
</comment>
<dbReference type="RefSeq" id="WP_377816802.1">
    <property type="nucleotide sequence ID" value="NZ_JBHRSJ010000035.1"/>
</dbReference>
<protein>
    <submittedName>
        <fullName evidence="2">HNH endonuclease</fullName>
    </submittedName>
</protein>
<feature type="domain" description="HNH nuclease" evidence="1">
    <location>
        <begin position="15"/>
        <end position="85"/>
    </location>
</feature>
<dbReference type="CDD" id="cd00085">
    <property type="entry name" value="HNHc"/>
    <property type="match status" value="1"/>
</dbReference>
<accession>A0ABV7B1D5</accession>